<dbReference type="EMBL" id="CYTK01000012">
    <property type="protein sequence ID" value="CUJ71104.1"/>
    <property type="molecule type" value="Genomic_DNA"/>
</dbReference>
<dbReference type="AlphaFoldDB" id="A0AAD2J4P6"/>
<organism evidence="2 3">
    <name type="scientific">Achromobacter aegrifaciens</name>
    <dbReference type="NCBI Taxonomy" id="1287736"/>
    <lineage>
        <taxon>Bacteria</taxon>
        <taxon>Pseudomonadati</taxon>
        <taxon>Pseudomonadota</taxon>
        <taxon>Betaproteobacteria</taxon>
        <taxon>Burkholderiales</taxon>
        <taxon>Alcaligenaceae</taxon>
        <taxon>Achromobacter</taxon>
    </lineage>
</organism>
<feature type="transmembrane region" description="Helical" evidence="1">
    <location>
        <begin position="41"/>
        <end position="69"/>
    </location>
</feature>
<sequence length="94" mass="10543">MRTNRTTGLHDLVYFIARPKVVIFAVILAYGGAILFRDNAFIQLILVPVGICVAIVVLNLIIAIAIRLMGILINPDYRRHVMQTVAAAWRGDRR</sequence>
<protein>
    <submittedName>
        <fullName evidence="2">Uncharacterized protein</fullName>
    </submittedName>
</protein>
<keyword evidence="1" id="KW-0812">Transmembrane</keyword>
<dbReference type="RefSeq" id="WP_054458039.1">
    <property type="nucleotide sequence ID" value="NZ_CYTK01000012.1"/>
</dbReference>
<accession>A0AAD2J4P6</accession>
<keyword evidence="1" id="KW-1133">Transmembrane helix</keyword>
<name>A0AAD2J4P6_ACHAE</name>
<dbReference type="Proteomes" id="UP000044098">
    <property type="component" value="Unassembled WGS sequence"/>
</dbReference>
<evidence type="ECO:0000256" key="1">
    <source>
        <dbReference type="SAM" id="Phobius"/>
    </source>
</evidence>
<feature type="transmembrane region" description="Helical" evidence="1">
    <location>
        <begin position="12"/>
        <end position="35"/>
    </location>
</feature>
<comment type="caution">
    <text evidence="2">The sequence shown here is derived from an EMBL/GenBank/DDBJ whole genome shotgun (WGS) entry which is preliminary data.</text>
</comment>
<evidence type="ECO:0000313" key="3">
    <source>
        <dbReference type="Proteomes" id="UP000044098"/>
    </source>
</evidence>
<reference evidence="2 3" key="1">
    <citation type="submission" date="2015-09" db="EMBL/GenBank/DDBJ databases">
        <authorList>
            <consortium name="Pathogen Informatics"/>
        </authorList>
    </citation>
    <scope>NUCLEOTIDE SEQUENCE [LARGE SCALE GENOMIC DNA]</scope>
    <source>
        <strain evidence="2 3">2789STDY5608625</strain>
    </source>
</reference>
<proteinExistence type="predicted"/>
<evidence type="ECO:0000313" key="2">
    <source>
        <dbReference type="EMBL" id="CUJ71104.1"/>
    </source>
</evidence>
<gene>
    <name evidence="2" type="ORF">ERS370000_05435</name>
</gene>
<keyword evidence="1" id="KW-0472">Membrane</keyword>